<feature type="compositionally biased region" description="Polar residues" evidence="1">
    <location>
        <begin position="16"/>
        <end position="54"/>
    </location>
</feature>
<keyword evidence="2" id="KW-1133">Transmembrane helix</keyword>
<keyword evidence="4" id="KW-1185">Reference proteome</keyword>
<keyword evidence="2" id="KW-0812">Transmembrane</keyword>
<sequence length="326" mass="35470">MSATFSPRTPRGQQDDLPSTPYSNSPFKSLYNQSPSTSSPLSRQYTSHSSTSRLAPSPKPNSSSSSSSSSKSLLVSDLPTGSRPATPQDIPKGRWRHPAFDELNKRVASSEFTQVTSQKIIQNAVALAVYSIVVKVLGQWNWIEEFELKYELLSKAAHYFGLILQVIFIWNIISGALRLFNKKDNLEDIPLTPNQRRLMGLSDSGKGLSPASPLTPPKYVKTFGSSRESPHASPLIKKSMQEAIAKNAQQQQQQQSSPRTPGAQTSTRSSSTSTPQRSGALDATKIKHSPSSPLASPAIPGSMSFSASGRYLYNISDSPGRKSPFI</sequence>
<feature type="transmembrane region" description="Helical" evidence="2">
    <location>
        <begin position="158"/>
        <end position="180"/>
    </location>
</feature>
<accession>A0ABR1F6U3</accession>
<dbReference type="PANTHER" id="PTHR28003">
    <property type="entry name" value="NUCLEOPORIN POM34"/>
    <property type="match status" value="1"/>
</dbReference>
<comment type="caution">
    <text evidence="3">The sequence shown here is derived from an EMBL/GenBank/DDBJ whole genome shotgun (WGS) entry which is preliminary data.</text>
</comment>
<dbReference type="Pfam" id="PF08058">
    <property type="entry name" value="NPCC"/>
    <property type="match status" value="1"/>
</dbReference>
<dbReference type="InterPro" id="IPR012578">
    <property type="entry name" value="Nucl_pore_cmplx"/>
</dbReference>
<keyword evidence="2" id="KW-0472">Membrane</keyword>
<feature type="region of interest" description="Disordered" evidence="1">
    <location>
        <begin position="1"/>
        <end position="95"/>
    </location>
</feature>
<dbReference type="Proteomes" id="UP001498771">
    <property type="component" value="Unassembled WGS sequence"/>
</dbReference>
<gene>
    <name evidence="3" type="ORF">BZA70DRAFT_267389</name>
</gene>
<reference evidence="3 4" key="1">
    <citation type="submission" date="2024-03" db="EMBL/GenBank/DDBJ databases">
        <title>Genome-scale model development and genomic sequencing of the oleaginous clade Lipomyces.</title>
        <authorList>
            <consortium name="Lawrence Berkeley National Laboratory"/>
            <person name="Czajka J.J."/>
            <person name="Han Y."/>
            <person name="Kim J."/>
            <person name="Mondo S.J."/>
            <person name="Hofstad B.A."/>
            <person name="Robles A."/>
            <person name="Haridas S."/>
            <person name="Riley R."/>
            <person name="LaButti K."/>
            <person name="Pangilinan J."/>
            <person name="Andreopoulos W."/>
            <person name="Lipzen A."/>
            <person name="Yan J."/>
            <person name="Wang M."/>
            <person name="Ng V."/>
            <person name="Grigoriev I.V."/>
            <person name="Spatafora J.W."/>
            <person name="Magnuson J.K."/>
            <person name="Baker S.E."/>
            <person name="Pomraning K.R."/>
        </authorList>
    </citation>
    <scope>NUCLEOTIDE SEQUENCE [LARGE SCALE GENOMIC DNA]</scope>
    <source>
        <strain evidence="3 4">Phaff 52-87</strain>
    </source>
</reference>
<feature type="compositionally biased region" description="Low complexity" evidence="1">
    <location>
        <begin position="60"/>
        <end position="72"/>
    </location>
</feature>
<feature type="region of interest" description="Disordered" evidence="1">
    <location>
        <begin position="196"/>
        <end position="303"/>
    </location>
</feature>
<dbReference type="RefSeq" id="XP_064768592.1">
    <property type="nucleotide sequence ID" value="XM_064911102.1"/>
</dbReference>
<protein>
    <submittedName>
        <fullName evidence="3">Nuclear pore complex component-domain-containing protein</fullName>
    </submittedName>
</protein>
<dbReference type="GeneID" id="90036614"/>
<evidence type="ECO:0000313" key="4">
    <source>
        <dbReference type="Proteomes" id="UP001498771"/>
    </source>
</evidence>
<evidence type="ECO:0000256" key="1">
    <source>
        <dbReference type="SAM" id="MobiDB-lite"/>
    </source>
</evidence>
<proteinExistence type="predicted"/>
<feature type="compositionally biased region" description="Low complexity" evidence="1">
    <location>
        <begin position="289"/>
        <end position="302"/>
    </location>
</feature>
<evidence type="ECO:0000313" key="3">
    <source>
        <dbReference type="EMBL" id="KAK7205559.1"/>
    </source>
</evidence>
<organism evidence="3 4">
    <name type="scientific">Myxozyma melibiosi</name>
    <dbReference type="NCBI Taxonomy" id="54550"/>
    <lineage>
        <taxon>Eukaryota</taxon>
        <taxon>Fungi</taxon>
        <taxon>Dikarya</taxon>
        <taxon>Ascomycota</taxon>
        <taxon>Saccharomycotina</taxon>
        <taxon>Lipomycetes</taxon>
        <taxon>Lipomycetales</taxon>
        <taxon>Lipomycetaceae</taxon>
        <taxon>Myxozyma</taxon>
    </lineage>
</organism>
<dbReference type="EMBL" id="JBBJBU010000005">
    <property type="protein sequence ID" value="KAK7205559.1"/>
    <property type="molecule type" value="Genomic_DNA"/>
</dbReference>
<feature type="transmembrane region" description="Helical" evidence="2">
    <location>
        <begin position="120"/>
        <end position="138"/>
    </location>
</feature>
<name>A0ABR1F6U3_9ASCO</name>
<evidence type="ECO:0000256" key="2">
    <source>
        <dbReference type="SAM" id="Phobius"/>
    </source>
</evidence>
<feature type="compositionally biased region" description="Low complexity" evidence="1">
    <location>
        <begin position="264"/>
        <end position="278"/>
    </location>
</feature>
<dbReference type="PANTHER" id="PTHR28003:SF1">
    <property type="entry name" value="NUCLEOPORIN POM34"/>
    <property type="match status" value="1"/>
</dbReference>